<dbReference type="PROSITE" id="PS00411">
    <property type="entry name" value="KINESIN_MOTOR_1"/>
    <property type="match status" value="1"/>
</dbReference>
<feature type="compositionally biased region" description="Basic and acidic residues" evidence="10">
    <location>
        <begin position="1076"/>
        <end position="1100"/>
    </location>
</feature>
<dbReference type="InterPro" id="IPR019821">
    <property type="entry name" value="Kinesin_motor_CS"/>
</dbReference>
<dbReference type="Gene3D" id="3.40.850.10">
    <property type="entry name" value="Kinesin motor domain"/>
    <property type="match status" value="1"/>
</dbReference>
<dbReference type="InterPro" id="IPR001752">
    <property type="entry name" value="Kinesin_motor_dom"/>
</dbReference>
<evidence type="ECO:0000256" key="1">
    <source>
        <dbReference type="ARBA" id="ARBA00004245"/>
    </source>
</evidence>
<evidence type="ECO:0000256" key="9">
    <source>
        <dbReference type="SAM" id="Coils"/>
    </source>
</evidence>
<dbReference type="PRINTS" id="PR00380">
    <property type="entry name" value="KINESINHEAVY"/>
</dbReference>
<feature type="compositionally biased region" description="Polar residues" evidence="10">
    <location>
        <begin position="596"/>
        <end position="605"/>
    </location>
</feature>
<feature type="coiled-coil region" evidence="9">
    <location>
        <begin position="704"/>
        <end position="741"/>
    </location>
</feature>
<dbReference type="GO" id="GO:0007018">
    <property type="term" value="P:microtubule-based movement"/>
    <property type="evidence" value="ECO:0007669"/>
    <property type="project" value="InterPro"/>
</dbReference>
<feature type="compositionally biased region" description="Basic and acidic residues" evidence="10">
    <location>
        <begin position="884"/>
        <end position="902"/>
    </location>
</feature>
<feature type="region of interest" description="Disordered" evidence="10">
    <location>
        <begin position="1069"/>
        <end position="1212"/>
    </location>
</feature>
<keyword evidence="6 8" id="KW-0505">Motor protein</keyword>
<evidence type="ECO:0000259" key="11">
    <source>
        <dbReference type="PROSITE" id="PS50067"/>
    </source>
</evidence>
<feature type="compositionally biased region" description="Polar residues" evidence="10">
    <location>
        <begin position="936"/>
        <end position="952"/>
    </location>
</feature>
<comment type="subcellular location">
    <subcellularLocation>
        <location evidence="1">Cytoplasm</location>
        <location evidence="1">Cytoskeleton</location>
    </subcellularLocation>
</comment>
<comment type="similarity">
    <text evidence="8">Belongs to the TRAFAC class myosin-kinesin ATPase superfamily. Kinesin family.</text>
</comment>
<evidence type="ECO:0000256" key="10">
    <source>
        <dbReference type="SAM" id="MobiDB-lite"/>
    </source>
</evidence>
<dbReference type="InterPro" id="IPR027417">
    <property type="entry name" value="P-loop_NTPase"/>
</dbReference>
<dbReference type="PANTHER" id="PTHR47968">
    <property type="entry name" value="CENTROMERE PROTEIN E"/>
    <property type="match status" value="1"/>
</dbReference>
<evidence type="ECO:0000256" key="4">
    <source>
        <dbReference type="ARBA" id="ARBA00022840"/>
    </source>
</evidence>
<evidence type="ECO:0000256" key="6">
    <source>
        <dbReference type="ARBA" id="ARBA00023175"/>
    </source>
</evidence>
<feature type="compositionally biased region" description="Basic and acidic residues" evidence="10">
    <location>
        <begin position="1151"/>
        <end position="1161"/>
    </location>
</feature>
<evidence type="ECO:0000256" key="7">
    <source>
        <dbReference type="ARBA" id="ARBA00023212"/>
    </source>
</evidence>
<reference evidence="12" key="1">
    <citation type="submission" date="2022-08" db="UniProtKB">
        <authorList>
            <consortium name="EnsemblMetazoa"/>
        </authorList>
    </citation>
    <scope>IDENTIFICATION</scope>
    <source>
        <strain evidence="12">05x7-T-G4-1.051#20</strain>
    </source>
</reference>
<feature type="coiled-coil region" evidence="9">
    <location>
        <begin position="393"/>
        <end position="420"/>
    </location>
</feature>
<evidence type="ECO:0000256" key="5">
    <source>
        <dbReference type="ARBA" id="ARBA00023054"/>
    </source>
</evidence>
<dbReference type="PANTHER" id="PTHR47968:SF36">
    <property type="entry name" value="KINESIN HEAVY CHAIN ISOFORM X1"/>
    <property type="match status" value="1"/>
</dbReference>
<feature type="compositionally biased region" description="Polar residues" evidence="10">
    <location>
        <begin position="1108"/>
        <end position="1125"/>
    </location>
</feature>
<dbReference type="GO" id="GO:0005874">
    <property type="term" value="C:microtubule"/>
    <property type="evidence" value="ECO:0007669"/>
    <property type="project" value="UniProtKB-KW"/>
</dbReference>
<keyword evidence="13" id="KW-1185">Reference proteome</keyword>
<feature type="region of interest" description="Disordered" evidence="10">
    <location>
        <begin position="291"/>
        <end position="325"/>
    </location>
</feature>
<proteinExistence type="inferred from homology"/>
<evidence type="ECO:0000256" key="3">
    <source>
        <dbReference type="ARBA" id="ARBA00022741"/>
    </source>
</evidence>
<keyword evidence="7" id="KW-0206">Cytoskeleton</keyword>
<protein>
    <recommendedName>
        <fullName evidence="11">Kinesin motor domain-containing protein</fullName>
    </recommendedName>
</protein>
<dbReference type="Pfam" id="PF00225">
    <property type="entry name" value="Kinesin"/>
    <property type="match status" value="1"/>
</dbReference>
<evidence type="ECO:0000256" key="2">
    <source>
        <dbReference type="ARBA" id="ARBA00022701"/>
    </source>
</evidence>
<dbReference type="SUPFAM" id="SSF52540">
    <property type="entry name" value="P-loop containing nucleoside triphosphate hydrolases"/>
    <property type="match status" value="1"/>
</dbReference>
<keyword evidence="3 8" id="KW-0547">Nucleotide-binding</keyword>
<feature type="compositionally biased region" description="Basic residues" evidence="10">
    <location>
        <begin position="606"/>
        <end position="615"/>
    </location>
</feature>
<dbReference type="GO" id="GO:0005524">
    <property type="term" value="F:ATP binding"/>
    <property type="evidence" value="ECO:0007669"/>
    <property type="project" value="UniProtKB-UniRule"/>
</dbReference>
<feature type="compositionally biased region" description="Basic and acidic residues" evidence="10">
    <location>
        <begin position="923"/>
        <end position="935"/>
    </location>
</feature>
<dbReference type="SMART" id="SM00129">
    <property type="entry name" value="KISc"/>
    <property type="match status" value="1"/>
</dbReference>
<feature type="region of interest" description="Disordered" evidence="10">
    <location>
        <begin position="969"/>
        <end position="1011"/>
    </location>
</feature>
<name>A0A8W8N9W4_MAGGI</name>
<dbReference type="InterPro" id="IPR027640">
    <property type="entry name" value="Kinesin-like_fam"/>
</dbReference>
<feature type="compositionally biased region" description="Basic residues" evidence="10">
    <location>
        <begin position="558"/>
        <end position="569"/>
    </location>
</feature>
<keyword evidence="4 8" id="KW-0067">ATP-binding</keyword>
<evidence type="ECO:0000256" key="8">
    <source>
        <dbReference type="PROSITE-ProRule" id="PRU00283"/>
    </source>
</evidence>
<keyword evidence="7" id="KW-0963">Cytoplasm</keyword>
<feature type="coiled-coil region" evidence="9">
    <location>
        <begin position="619"/>
        <end position="672"/>
    </location>
</feature>
<feature type="compositionally biased region" description="Polar residues" evidence="10">
    <location>
        <begin position="1201"/>
        <end position="1212"/>
    </location>
</feature>
<feature type="region of interest" description="Disordered" evidence="10">
    <location>
        <begin position="504"/>
        <end position="619"/>
    </location>
</feature>
<dbReference type="Proteomes" id="UP000005408">
    <property type="component" value="Unassembled WGS sequence"/>
</dbReference>
<feature type="domain" description="Kinesin motor" evidence="11">
    <location>
        <begin position="3"/>
        <end position="378"/>
    </location>
</feature>
<organism evidence="12 13">
    <name type="scientific">Magallana gigas</name>
    <name type="common">Pacific oyster</name>
    <name type="synonym">Crassostrea gigas</name>
    <dbReference type="NCBI Taxonomy" id="29159"/>
    <lineage>
        <taxon>Eukaryota</taxon>
        <taxon>Metazoa</taxon>
        <taxon>Spiralia</taxon>
        <taxon>Lophotrochozoa</taxon>
        <taxon>Mollusca</taxon>
        <taxon>Bivalvia</taxon>
        <taxon>Autobranchia</taxon>
        <taxon>Pteriomorphia</taxon>
        <taxon>Ostreida</taxon>
        <taxon>Ostreoidea</taxon>
        <taxon>Ostreidae</taxon>
        <taxon>Magallana</taxon>
    </lineage>
</organism>
<keyword evidence="2" id="KW-0493">Microtubule</keyword>
<feature type="region of interest" description="Disordered" evidence="10">
    <location>
        <begin position="883"/>
        <end position="954"/>
    </location>
</feature>
<dbReference type="EnsemblMetazoa" id="G4953.1">
    <property type="protein sequence ID" value="G4953.1:cds"/>
    <property type="gene ID" value="G4953"/>
</dbReference>
<dbReference type="InterPro" id="IPR036961">
    <property type="entry name" value="Kinesin_motor_dom_sf"/>
</dbReference>
<keyword evidence="5 9" id="KW-0175">Coiled coil</keyword>
<feature type="compositionally biased region" description="Low complexity" evidence="10">
    <location>
        <begin position="903"/>
        <end position="917"/>
    </location>
</feature>
<evidence type="ECO:0000313" key="12">
    <source>
        <dbReference type="EnsemblMetazoa" id="G4953.1:cds"/>
    </source>
</evidence>
<feature type="compositionally biased region" description="Basic and acidic residues" evidence="10">
    <location>
        <begin position="969"/>
        <end position="989"/>
    </location>
</feature>
<dbReference type="GO" id="GO:0008017">
    <property type="term" value="F:microtubule binding"/>
    <property type="evidence" value="ECO:0007669"/>
    <property type="project" value="InterPro"/>
</dbReference>
<evidence type="ECO:0000313" key="13">
    <source>
        <dbReference type="Proteomes" id="UP000005408"/>
    </source>
</evidence>
<accession>A0A8W8N9W4</accession>
<sequence>MPQIRTLCRIKPTAEYYPEFEASRNTLYLRVPEVLRENWENSVRGKANVSHEFNFDYIFKNTATQEEVFEVAAKEIIQAFLNGYNGTIFAYGQTGTGKTFTVEGSPKQYKLRGLEPRSLSMIYKELEKRTDEDISVHISYLEIYKETGFDLLSTGARTQSAVTPFPKVSVMEGSQGVWMVKNLSVHYAATEDVAQNLLLQGQANRRVAATAVHDRSSRSHAVFTIQLSSKRSDSDVVVKSKLHLVDLAGSERVSKTGAQGNLLNEAKCINLSLHFLESVIIALQGDSGGNDNKGRVSSAGHQRGRSKTRENGRPSTAEGLSRTGPRHVPYRNSLLTMVLRDSLGGNCMTCMIATISLEYRNLGETLSTCRFAGRVACIANSVKFLRALTRNEEVDEKALIKKLRKRVAELESELSCLLMAKEDVKFSIDMMNAKLTDEDKIQCNKVIKSYLDGKVADPVSEGITNPYKFRECMKILKKMILEGLGSSANPDDVPNFLMSSEEANDIRASSTPEKGAQVLKVHSDKRKNEEKTVQIPIPARNAWGEESYTTAPEPPLNRPHHRQRRRPHRPPQDTDEEGMRTAGESDAEPAPKQSDAENLSTILRQSRSRNRRKYHSPFEKKRIKEIKKLNEKVETLQQTQISKEGELVKMKINMAEQELNLMEEQVRTKLNVTKEQLADQRAYLQQLKTVEADKLTIEREKTVEKQLRKKEAKATKKIEVIEEKRKQLVEHSEEVDKELTKAKPTVREQFGKYRKRDGSLNTRQVYDMLRSEEKKQEKIQNQLEHERMVMISQQLELKEAATRQKLQNFKELLRLSHSAGFPDGHVGHANDPRAVTAPGFGEGPERLKAREEVGLEDMHERTGSPERTLYTAATTHINNGLESRNIHTRESRAITQKEEPMDSRPVSRQSVRSTRSVIPDSEFYAKRKQEKDPTSRWESSYSRPSTACSQKQPEIDFIYMQPKKLDDSEDEIKYGLTDDVKSAREESRKSTARSKPPPAPSRSSNRIDDGLEDFETLIPSEYVHGMGTKDKFDGKKMGLSSTTFDAALASMLEAAEENVYFNHEDYDQYASTNKTRSYDRESPMDREMYAISQRSRENDIRAIYGSPLKSSKSMRQSRPKTQQKPVSYFSDDEDFDGRPRRSNSPSRVKRDKSLEDWERRMLQKNSARSSRKNSPLKKSKSNNYASNRYSTESEEEEVKKNPSSYRNWGPQTKNASIAGRLANFSIKTPPPKNNADVNGEYYYPSRTNSLVIEESKFKSVTAVPDEEAESSFMGKVIEQRDRVNKIRQARKSAEVIQMAWRKYQEKKKHARW</sequence>
<dbReference type="PROSITE" id="PS50067">
    <property type="entry name" value="KINESIN_MOTOR_2"/>
    <property type="match status" value="1"/>
</dbReference>
<feature type="compositionally biased region" description="Basic residues" evidence="10">
    <location>
        <begin position="1169"/>
        <end position="1180"/>
    </location>
</feature>
<feature type="binding site" evidence="8">
    <location>
        <begin position="92"/>
        <end position="99"/>
    </location>
    <ligand>
        <name>ATP</name>
        <dbReference type="ChEBI" id="CHEBI:30616"/>
    </ligand>
</feature>
<dbReference type="GO" id="GO:0003777">
    <property type="term" value="F:microtubule motor activity"/>
    <property type="evidence" value="ECO:0007669"/>
    <property type="project" value="InterPro"/>
</dbReference>